<sequence>MARAAMDIPPTRMALPTSAPVATASSQDMPYSDHVMTQVAESTFVTHYARAPRWRRDITIGTLDDSLTISAPDDPAGTGAKIDSVPTATAISPVATPGTAGDASNDAPLGGDLDKITDKICKRACVPGSGEQLPVWDNYATTHNGTHLTTNHTMIYCDDKCIAHVRSITTDFNSADSEDAPAKTSVFSAAASMAASTAASAAAPAAIAGSVNLIF</sequence>
<dbReference type="Proteomes" id="UP000016923">
    <property type="component" value="Unassembled WGS sequence"/>
</dbReference>
<accession>S3C813</accession>
<keyword evidence="3" id="KW-1185">Reference proteome</keyword>
<name>S3C813_OPHP1</name>
<dbReference type="AlphaFoldDB" id="S3C813"/>
<dbReference type="HOGENOM" id="CLU_1283604_0_0_1"/>
<proteinExistence type="predicted"/>
<dbReference type="VEuPathDB" id="FungiDB:F503_00859"/>
<gene>
    <name evidence="2" type="ORF">F503_00859</name>
</gene>
<evidence type="ECO:0000256" key="1">
    <source>
        <dbReference type="SAM" id="MobiDB-lite"/>
    </source>
</evidence>
<reference evidence="2 3" key="1">
    <citation type="journal article" date="2013" name="BMC Genomics">
        <title>The genome and transcriptome of the pine saprophyte Ophiostoma piceae, and a comparison with the bark beetle-associated pine pathogen Grosmannia clavigera.</title>
        <authorList>
            <person name="Haridas S."/>
            <person name="Wang Y."/>
            <person name="Lim L."/>
            <person name="Massoumi Alamouti S."/>
            <person name="Jackman S."/>
            <person name="Docking R."/>
            <person name="Robertson G."/>
            <person name="Birol I."/>
            <person name="Bohlmann J."/>
            <person name="Breuil C."/>
        </authorList>
    </citation>
    <scope>NUCLEOTIDE SEQUENCE [LARGE SCALE GENOMIC DNA]</scope>
    <source>
        <strain evidence="2 3">UAMH 11346</strain>
    </source>
</reference>
<dbReference type="EMBL" id="KE148149">
    <property type="protein sequence ID" value="EPE08076.1"/>
    <property type="molecule type" value="Genomic_DNA"/>
</dbReference>
<organism evidence="2 3">
    <name type="scientific">Ophiostoma piceae (strain UAMH 11346)</name>
    <name type="common">Sap stain fungus</name>
    <dbReference type="NCBI Taxonomy" id="1262450"/>
    <lineage>
        <taxon>Eukaryota</taxon>
        <taxon>Fungi</taxon>
        <taxon>Dikarya</taxon>
        <taxon>Ascomycota</taxon>
        <taxon>Pezizomycotina</taxon>
        <taxon>Sordariomycetes</taxon>
        <taxon>Sordariomycetidae</taxon>
        <taxon>Ophiostomatales</taxon>
        <taxon>Ophiostomataceae</taxon>
        <taxon>Ophiostoma</taxon>
    </lineage>
</organism>
<protein>
    <submittedName>
        <fullName evidence="2">Uncharacterized protein</fullName>
    </submittedName>
</protein>
<feature type="region of interest" description="Disordered" evidence="1">
    <location>
        <begin position="1"/>
        <end position="26"/>
    </location>
</feature>
<evidence type="ECO:0000313" key="2">
    <source>
        <dbReference type="EMBL" id="EPE08076.1"/>
    </source>
</evidence>
<evidence type="ECO:0000313" key="3">
    <source>
        <dbReference type="Proteomes" id="UP000016923"/>
    </source>
</evidence>